<evidence type="ECO:0000256" key="1">
    <source>
        <dbReference type="ARBA" id="ARBA00003064"/>
    </source>
</evidence>
<accession>A0A9W7ZLU5</accession>
<evidence type="ECO:0000256" key="3">
    <source>
        <dbReference type="ARBA" id="ARBA00007035"/>
    </source>
</evidence>
<dbReference type="GO" id="GO:0005743">
    <property type="term" value="C:mitochondrial inner membrane"/>
    <property type="evidence" value="ECO:0007669"/>
    <property type="project" value="UniProtKB-UniRule"/>
</dbReference>
<proteinExistence type="inferred from homology"/>
<dbReference type="Proteomes" id="UP001150569">
    <property type="component" value="Unassembled WGS sequence"/>
</dbReference>
<dbReference type="InterPro" id="IPR041752">
    <property type="entry name" value="Coa3"/>
</dbReference>
<evidence type="ECO:0000256" key="6">
    <source>
        <dbReference type="ARBA" id="ARBA00022989"/>
    </source>
</evidence>
<dbReference type="Pfam" id="PF09813">
    <property type="entry name" value="Coa3_cc"/>
    <property type="match status" value="1"/>
</dbReference>
<keyword evidence="12" id="KW-1185">Reference proteome</keyword>
<gene>
    <name evidence="11" type="ORF">IWQ60_009803</name>
</gene>
<dbReference type="AlphaFoldDB" id="A0A9W7ZLU5"/>
<feature type="domain" description="Cytochrome c oxidase assembly factor 3 mitochondrial coiled-coil" evidence="10">
    <location>
        <begin position="17"/>
        <end position="54"/>
    </location>
</feature>
<evidence type="ECO:0000256" key="4">
    <source>
        <dbReference type="ARBA" id="ARBA00011351"/>
    </source>
</evidence>
<evidence type="ECO:0000313" key="11">
    <source>
        <dbReference type="EMBL" id="KAJ1912140.1"/>
    </source>
</evidence>
<evidence type="ECO:0000256" key="2">
    <source>
        <dbReference type="ARBA" id="ARBA00004304"/>
    </source>
</evidence>
<name>A0A9W7ZLU5_9FUNG</name>
<protein>
    <recommendedName>
        <fullName evidence="9">Cytochrome c oxidase assembly factor 3</fullName>
    </recommendedName>
</protein>
<evidence type="ECO:0000256" key="7">
    <source>
        <dbReference type="ARBA" id="ARBA00023128"/>
    </source>
</evidence>
<dbReference type="EMBL" id="JANBPT010000861">
    <property type="protein sequence ID" value="KAJ1912140.1"/>
    <property type="molecule type" value="Genomic_DNA"/>
</dbReference>
<keyword evidence="9" id="KW-0999">Mitochondrion inner membrane</keyword>
<comment type="subcellular location">
    <subcellularLocation>
        <location evidence="2">Mitochondrion membrane</location>
        <topology evidence="2">Single-pass membrane protein</topology>
    </subcellularLocation>
</comment>
<keyword evidence="5 9" id="KW-0812">Transmembrane</keyword>
<keyword evidence="7 9" id="KW-0496">Mitochondrion</keyword>
<dbReference type="InterPro" id="IPR018628">
    <property type="entry name" value="Coa3_CC"/>
</dbReference>
<sequence>MLFEGRTAEQERILRLARRPYLARNVATGLGLFGFVAAVYSYSMFAVKQEDFGDITVPDVPAGADASKPSPS</sequence>
<feature type="transmembrane region" description="Helical" evidence="9">
    <location>
        <begin position="21"/>
        <end position="42"/>
    </location>
</feature>
<dbReference type="PANTHER" id="PTHR15642:SF3">
    <property type="entry name" value="CYTOCHROME C OXIDASE ASSEMBLY FACTOR 3 HOMOLOG, MITOCHONDRIAL"/>
    <property type="match status" value="1"/>
</dbReference>
<dbReference type="GO" id="GO:0033617">
    <property type="term" value="P:mitochondrial respiratory chain complex IV assembly"/>
    <property type="evidence" value="ECO:0007669"/>
    <property type="project" value="UniProtKB-UniRule"/>
</dbReference>
<comment type="similarity">
    <text evidence="3 9">Belongs to the COA3 family.</text>
</comment>
<evidence type="ECO:0000256" key="8">
    <source>
        <dbReference type="ARBA" id="ARBA00023136"/>
    </source>
</evidence>
<comment type="caution">
    <text evidence="11">The sequence shown here is derived from an EMBL/GenBank/DDBJ whole genome shotgun (WGS) entry which is preliminary data.</text>
</comment>
<evidence type="ECO:0000313" key="12">
    <source>
        <dbReference type="Proteomes" id="UP001150569"/>
    </source>
</evidence>
<keyword evidence="6 9" id="KW-1133">Transmembrane helix</keyword>
<evidence type="ECO:0000256" key="5">
    <source>
        <dbReference type="ARBA" id="ARBA00022692"/>
    </source>
</evidence>
<organism evidence="11 12">
    <name type="scientific">Tieghemiomyces parasiticus</name>
    <dbReference type="NCBI Taxonomy" id="78921"/>
    <lineage>
        <taxon>Eukaryota</taxon>
        <taxon>Fungi</taxon>
        <taxon>Fungi incertae sedis</taxon>
        <taxon>Zoopagomycota</taxon>
        <taxon>Kickxellomycotina</taxon>
        <taxon>Dimargaritomycetes</taxon>
        <taxon>Dimargaritales</taxon>
        <taxon>Dimargaritaceae</taxon>
        <taxon>Tieghemiomyces</taxon>
    </lineage>
</organism>
<keyword evidence="8 9" id="KW-0472">Membrane</keyword>
<reference evidence="11" key="1">
    <citation type="submission" date="2022-07" db="EMBL/GenBank/DDBJ databases">
        <title>Phylogenomic reconstructions and comparative analyses of Kickxellomycotina fungi.</title>
        <authorList>
            <person name="Reynolds N.K."/>
            <person name="Stajich J.E."/>
            <person name="Barry K."/>
            <person name="Grigoriev I.V."/>
            <person name="Crous P."/>
            <person name="Smith M.E."/>
        </authorList>
    </citation>
    <scope>NUCLEOTIDE SEQUENCE</scope>
    <source>
        <strain evidence="11">RSA 861</strain>
    </source>
</reference>
<comment type="function">
    <text evidence="1 9">Required for assembly of cytochrome c oxidase (complex IV).</text>
</comment>
<dbReference type="PANTHER" id="PTHR15642">
    <property type="entry name" value="CYTOCHROME C OXIDASE ASSEMBLY FACTOR 3, MITOCHONDRIAL"/>
    <property type="match status" value="1"/>
</dbReference>
<evidence type="ECO:0000256" key="9">
    <source>
        <dbReference type="RuleBase" id="RU367056"/>
    </source>
</evidence>
<evidence type="ECO:0000259" key="10">
    <source>
        <dbReference type="Pfam" id="PF09813"/>
    </source>
</evidence>
<dbReference type="OrthoDB" id="10018333at2759"/>
<comment type="subunit">
    <text evidence="4 9">Component of 250-400 kDa complexes called cytochrome oxidase assembly intermediates or COA complexes.</text>
</comment>